<dbReference type="PROSITE" id="PS51375">
    <property type="entry name" value="PPR"/>
    <property type="match status" value="10"/>
</dbReference>
<evidence type="ECO:0000313" key="6">
    <source>
        <dbReference type="RefSeq" id="XP_011085856.2"/>
    </source>
</evidence>
<keyword evidence="5" id="KW-1185">Reference proteome</keyword>
<dbReference type="Pfam" id="PF23276">
    <property type="entry name" value="TPR_24"/>
    <property type="match status" value="1"/>
</dbReference>
<dbReference type="Proteomes" id="UP000504604">
    <property type="component" value="Linkage group LG8"/>
</dbReference>
<dbReference type="PANTHER" id="PTHR47939:SF6">
    <property type="entry name" value="OS03G0168400 PROTEIN"/>
    <property type="match status" value="1"/>
</dbReference>
<protein>
    <submittedName>
        <fullName evidence="6">Pentatricopeptide repeat-containing protein At5g15280</fullName>
    </submittedName>
</protein>
<feature type="repeat" description="PPR" evidence="3">
    <location>
        <begin position="1096"/>
        <end position="1130"/>
    </location>
</feature>
<feature type="repeat" description="PPR" evidence="3">
    <location>
        <begin position="1061"/>
        <end position="1095"/>
    </location>
</feature>
<dbReference type="PANTHER" id="PTHR47939">
    <property type="entry name" value="MEMBRANE-ASSOCIATED SALT-INDUCIBLE PROTEIN-LIKE"/>
    <property type="match status" value="1"/>
</dbReference>
<dbReference type="OrthoDB" id="773543at2759"/>
<dbReference type="Gene3D" id="1.25.40.10">
    <property type="entry name" value="Tetratricopeptide repeat domain"/>
    <property type="match status" value="8"/>
</dbReference>
<dbReference type="InterPro" id="IPR011990">
    <property type="entry name" value="TPR-like_helical_dom_sf"/>
</dbReference>
<dbReference type="KEGG" id="sind:105167734"/>
<feature type="repeat" description="PPR" evidence="3">
    <location>
        <begin position="606"/>
        <end position="640"/>
    </location>
</feature>
<dbReference type="InterPro" id="IPR050667">
    <property type="entry name" value="PPR-containing_protein"/>
</dbReference>
<feature type="repeat" description="PPR" evidence="3">
    <location>
        <begin position="746"/>
        <end position="780"/>
    </location>
</feature>
<dbReference type="RefSeq" id="XP_011085856.2">
    <property type="nucleotide sequence ID" value="XM_011087554.2"/>
</dbReference>
<reference evidence="6" key="1">
    <citation type="submission" date="2025-08" db="UniProtKB">
        <authorList>
            <consortium name="RefSeq"/>
        </authorList>
    </citation>
    <scope>IDENTIFICATION</scope>
</reference>
<feature type="repeat" description="PPR" evidence="3">
    <location>
        <begin position="365"/>
        <end position="399"/>
    </location>
</feature>
<dbReference type="FunCoup" id="A0A6I9TJB4">
    <property type="interactions" value="1591"/>
</dbReference>
<evidence type="ECO:0000259" key="4">
    <source>
        <dbReference type="Pfam" id="PF23276"/>
    </source>
</evidence>
<dbReference type="Pfam" id="PF01535">
    <property type="entry name" value="PPR"/>
    <property type="match status" value="5"/>
</dbReference>
<feature type="repeat" description="PPR" evidence="3">
    <location>
        <begin position="956"/>
        <end position="990"/>
    </location>
</feature>
<feature type="domain" description="Pentatricopeptide repeat-containing protein-mitochondrial" evidence="4">
    <location>
        <begin position="936"/>
        <end position="1049"/>
    </location>
</feature>
<evidence type="ECO:0000313" key="5">
    <source>
        <dbReference type="Proteomes" id="UP000504604"/>
    </source>
</evidence>
<dbReference type="GeneID" id="105167734"/>
<dbReference type="InParanoid" id="A0A6I9TJB4"/>
<dbReference type="SUPFAM" id="SSF48452">
    <property type="entry name" value="TPR-like"/>
    <property type="match status" value="1"/>
</dbReference>
<keyword evidence="2" id="KW-0677">Repeat</keyword>
<dbReference type="Pfam" id="PF13041">
    <property type="entry name" value="PPR_2"/>
    <property type="match status" value="3"/>
</dbReference>
<name>A0A6I9TJB4_SESIN</name>
<evidence type="ECO:0000256" key="1">
    <source>
        <dbReference type="ARBA" id="ARBA00007626"/>
    </source>
</evidence>
<feature type="repeat" description="PPR" evidence="3">
    <location>
        <begin position="435"/>
        <end position="469"/>
    </location>
</feature>
<feature type="repeat" description="PPR" evidence="3">
    <location>
        <begin position="816"/>
        <end position="850"/>
    </location>
</feature>
<sequence>MLRIFSSLRSKEPYYKRVRAIPKISYFSSEALVENPQEPSSSEASHTHEDLSSLRFSAIAETVITKCSHLWVTNKGEGFSSFSLKDHLLRLSNISPEVIRRFWRVSVLKPQDVLEMLLGFESCRGKYEVEVRKVESLWGVFKWASEQNGEFEHCPRSCKIMAAMLVQVGFFKEVEYLLSRRESRGVLLDCQEVFSNLIEGYVGEFELDRAVSVYGRMRRLSLVPSMSSYRAVLKYLVELNEIKLMHYVYMDAIKMGMGGIVEESGIHENVIRLLCMDGKVQEARDLVRKVMNYGIQPSNLVVNAISCGYCDKKDYSDLLSFFVEVRIVPDIVVGNKILFSLCRSFGVEQACMYLQKLEELGFCPDEITLGIFIGSSCSQGKLKDAFFYISDILSRGLKPHVYSYNALLSGMFKEGMWKHSRDILVEMSEMGVTPNLSTFRVLLAGFCKARQFHEVKAIVCQMAEHNLVTLSSSEDPLTKGFMLLGFSPLDVKIRRDNDKGFSKTEFFDNLGNGLYLDTDLEEYEKKIAQILDDAMMPDFNSSIIEKCHSLDIKSSLTMLDEMARWGQAISLPALSSLLNCLCGAPFSIETINHLLGIMAKSTYQLDQKTLNMLVQAYSRKGFTFSARTLLDGMVRRGYRVENSTYTALLFDISKRGDLRSLRYCCKLAQKSNWSPDAKDGKALLSYLCQNKWLNEALELFETMLFATPYNISNTFHSLLGELCCQGFTSTAHVLLEEFSNQATLLDHMAYSHLVSGFCEEKRFTDALKMFDTMISKDLSPPLDASIRLITQLCKNQNYEKAVELKNLYLRDQPSALLPMHCALINGFCKSGRVEEAAGLFKELSMMGLIPDVNVFNSLLEGYCGVNNLNKVKELLGVLIRKSLSISISSYSSIVRLICAEGKFPLALSLKQLMLHVTYLQELVLYNILIFHFSATQDSLLLNAVVDAVQKSDLQFDEVTYNFVIRGFLLCNDISRSLHYLTTMIRQDLRPSNRSLREVITCLCHNQELSLALNLSREMELRGWVHGSVIQNNIVEALLSNGNLHEAVEFLDRIASKDLIPDKIMYDYIIKQFYQHGRLDKAVDLLNIMLVKGSHPESTSYDYVIQGFCKGHKLDAALNFYTEMLNRDLKPSTVTWDILVRSLCEHGRAQEAETELKTMIELGETPSREAFQSVINRYRSEMNTGKTSGLLKVMQQKGYVPDFDTHWSLISNLSNSSKKDDSVRNSSFLSNLLSGFDFAQKNSNSKTGCT</sequence>
<dbReference type="InterPro" id="IPR002885">
    <property type="entry name" value="PPR_rpt"/>
</dbReference>
<evidence type="ECO:0000256" key="3">
    <source>
        <dbReference type="PROSITE-ProRule" id="PRU00708"/>
    </source>
</evidence>
<feature type="repeat" description="PPR" evidence="3">
    <location>
        <begin position="400"/>
        <end position="434"/>
    </location>
</feature>
<comment type="similarity">
    <text evidence="1">Belongs to the PPR family. P subfamily.</text>
</comment>
<dbReference type="AlphaFoldDB" id="A0A6I9TJB4"/>
<accession>A0A6I9TJB4</accession>
<evidence type="ECO:0000256" key="2">
    <source>
        <dbReference type="ARBA" id="ARBA00022737"/>
    </source>
</evidence>
<proteinExistence type="inferred from homology"/>
<feature type="repeat" description="PPR" evidence="3">
    <location>
        <begin position="1131"/>
        <end position="1165"/>
    </location>
</feature>
<gene>
    <name evidence="6" type="primary">LOC105167734</name>
</gene>
<dbReference type="NCBIfam" id="TIGR00756">
    <property type="entry name" value="PPR"/>
    <property type="match status" value="4"/>
</dbReference>
<organism evidence="5 6">
    <name type="scientific">Sesamum indicum</name>
    <name type="common">Oriental sesame</name>
    <name type="synonym">Sesamum orientale</name>
    <dbReference type="NCBI Taxonomy" id="4182"/>
    <lineage>
        <taxon>Eukaryota</taxon>
        <taxon>Viridiplantae</taxon>
        <taxon>Streptophyta</taxon>
        <taxon>Embryophyta</taxon>
        <taxon>Tracheophyta</taxon>
        <taxon>Spermatophyta</taxon>
        <taxon>Magnoliopsida</taxon>
        <taxon>eudicotyledons</taxon>
        <taxon>Gunneridae</taxon>
        <taxon>Pentapetalae</taxon>
        <taxon>asterids</taxon>
        <taxon>lamiids</taxon>
        <taxon>Lamiales</taxon>
        <taxon>Pedaliaceae</taxon>
        <taxon>Sesamum</taxon>
    </lineage>
</organism>
<dbReference type="InterPro" id="IPR057027">
    <property type="entry name" value="TPR_mt"/>
</dbReference>